<proteinExistence type="inferred from homology"/>
<comment type="pathway">
    <text evidence="2 7 8">Pyrimidine metabolism; UMP biosynthesis via de novo pathway; UMP from orotate: step 2/2.</text>
</comment>
<feature type="binding site" evidence="7">
    <location>
        <position position="121"/>
    </location>
    <ligand>
        <name>substrate</name>
    </ligand>
</feature>
<dbReference type="InterPro" id="IPR018089">
    <property type="entry name" value="OMPdecase_AS"/>
</dbReference>
<feature type="binding site" evidence="7">
    <location>
        <position position="182"/>
    </location>
    <ligand>
        <name>substrate</name>
    </ligand>
</feature>
<dbReference type="InterPro" id="IPR047596">
    <property type="entry name" value="OMPdecase_bac"/>
</dbReference>
<keyword evidence="3 7" id="KW-0210">Decarboxylase</keyword>
<dbReference type="EMBL" id="JBHSLU010000038">
    <property type="protein sequence ID" value="MFC5506226.1"/>
    <property type="molecule type" value="Genomic_DNA"/>
</dbReference>
<dbReference type="PANTHER" id="PTHR32119:SF2">
    <property type="entry name" value="OROTIDINE 5'-PHOSPHATE DECARBOXYLASE"/>
    <property type="match status" value="1"/>
</dbReference>
<comment type="function">
    <text evidence="1 7">Catalyzes the decarboxylation of orotidine 5'-monophosphate (OMP) to uridine 5'-monophosphate (UMP).</text>
</comment>
<dbReference type="InterPro" id="IPR001754">
    <property type="entry name" value="OMPdeCOase_dom"/>
</dbReference>
<dbReference type="InterPro" id="IPR011060">
    <property type="entry name" value="RibuloseP-bd_barrel"/>
</dbReference>
<dbReference type="GO" id="GO:0004590">
    <property type="term" value="F:orotidine-5'-phosphate decarboxylase activity"/>
    <property type="evidence" value="ECO:0007669"/>
    <property type="project" value="UniProtKB-EC"/>
</dbReference>
<reference evidence="11" key="1">
    <citation type="journal article" date="2019" name="Int. J. Syst. Evol. Microbiol.">
        <title>The Global Catalogue of Microorganisms (GCM) 10K type strain sequencing project: providing services to taxonomists for standard genome sequencing and annotation.</title>
        <authorList>
            <consortium name="The Broad Institute Genomics Platform"/>
            <consortium name="The Broad Institute Genome Sequencing Center for Infectious Disease"/>
            <person name="Wu L."/>
            <person name="Ma J."/>
        </authorList>
    </citation>
    <scope>NUCLEOTIDE SEQUENCE [LARGE SCALE GENOMIC DNA]</scope>
    <source>
        <strain evidence="11">CCUG 43117</strain>
    </source>
</reference>
<dbReference type="Pfam" id="PF00215">
    <property type="entry name" value="OMPdecase"/>
    <property type="match status" value="1"/>
</dbReference>
<comment type="catalytic activity">
    <reaction evidence="6 7 8">
        <text>orotidine 5'-phosphate + H(+) = UMP + CO2</text>
        <dbReference type="Rhea" id="RHEA:11596"/>
        <dbReference type="ChEBI" id="CHEBI:15378"/>
        <dbReference type="ChEBI" id="CHEBI:16526"/>
        <dbReference type="ChEBI" id="CHEBI:57538"/>
        <dbReference type="ChEBI" id="CHEBI:57865"/>
        <dbReference type="EC" id="4.1.1.23"/>
    </reaction>
</comment>
<evidence type="ECO:0000256" key="1">
    <source>
        <dbReference type="ARBA" id="ARBA00002356"/>
    </source>
</evidence>
<dbReference type="NCBIfam" id="TIGR01740">
    <property type="entry name" value="pyrF"/>
    <property type="match status" value="1"/>
</dbReference>
<comment type="similarity">
    <text evidence="7">Belongs to the OMP decarboxylase family. Type 1 subfamily.</text>
</comment>
<gene>
    <name evidence="7 10" type="primary">pyrF</name>
    <name evidence="10" type="ORF">ACFPN9_13260</name>
</gene>
<feature type="binding site" evidence="7">
    <location>
        <position position="212"/>
    </location>
    <ligand>
        <name>substrate</name>
    </ligand>
</feature>
<comment type="subunit">
    <text evidence="7">Homodimer.</text>
</comment>
<evidence type="ECO:0000256" key="6">
    <source>
        <dbReference type="ARBA" id="ARBA00049157"/>
    </source>
</evidence>
<feature type="domain" description="Orotidine 5'-phosphate decarboxylase" evidence="9">
    <location>
        <begin position="11"/>
        <end position="227"/>
    </location>
</feature>
<evidence type="ECO:0000256" key="3">
    <source>
        <dbReference type="ARBA" id="ARBA00022793"/>
    </source>
</evidence>
<dbReference type="PROSITE" id="PS00156">
    <property type="entry name" value="OMPDECASE"/>
    <property type="match status" value="1"/>
</dbReference>
<feature type="binding site" evidence="7">
    <location>
        <begin position="66"/>
        <end position="75"/>
    </location>
    <ligand>
        <name>substrate</name>
    </ligand>
</feature>
<dbReference type="EC" id="4.1.1.23" evidence="7"/>
<organism evidence="10 11">
    <name type="scientific">Bosea massiliensis</name>
    <dbReference type="NCBI Taxonomy" id="151419"/>
    <lineage>
        <taxon>Bacteria</taxon>
        <taxon>Pseudomonadati</taxon>
        <taxon>Pseudomonadota</taxon>
        <taxon>Alphaproteobacteria</taxon>
        <taxon>Hyphomicrobiales</taxon>
        <taxon>Boseaceae</taxon>
        <taxon>Bosea</taxon>
    </lineage>
</organism>
<feature type="binding site" evidence="7">
    <location>
        <position position="17"/>
    </location>
    <ligand>
        <name>substrate</name>
    </ligand>
</feature>
<dbReference type="HAMAP" id="MF_01200_B">
    <property type="entry name" value="OMPdecase_type1_B"/>
    <property type="match status" value="1"/>
</dbReference>
<dbReference type="SMART" id="SM00934">
    <property type="entry name" value="OMPdecase"/>
    <property type="match status" value="1"/>
</dbReference>
<name>A0ABW0P0G0_9HYPH</name>
<evidence type="ECO:0000256" key="2">
    <source>
        <dbReference type="ARBA" id="ARBA00004861"/>
    </source>
</evidence>
<dbReference type="InterPro" id="IPR014732">
    <property type="entry name" value="OMPdecase"/>
</dbReference>
<protein>
    <recommendedName>
        <fullName evidence="7">Orotidine 5'-phosphate decarboxylase</fullName>
        <ecNumber evidence="7">4.1.1.23</ecNumber>
    </recommendedName>
    <alternativeName>
        <fullName evidence="7">OMP decarboxylase</fullName>
        <shortName evidence="7">OMPDCase</shortName>
        <shortName evidence="7">OMPdecase</shortName>
    </alternativeName>
</protein>
<dbReference type="RefSeq" id="WP_066721630.1">
    <property type="nucleotide sequence ID" value="NZ_JBHSLU010000038.1"/>
</dbReference>
<dbReference type="CDD" id="cd04725">
    <property type="entry name" value="OMP_decarboxylase_like"/>
    <property type="match status" value="1"/>
</dbReference>
<comment type="caution">
    <text evidence="10">The sequence shown here is derived from an EMBL/GenBank/DDBJ whole genome shotgun (WGS) entry which is preliminary data.</text>
</comment>
<keyword evidence="4 7" id="KW-0665">Pyrimidine biosynthesis</keyword>
<dbReference type="NCBIfam" id="NF001273">
    <property type="entry name" value="PRK00230.1"/>
    <property type="match status" value="1"/>
</dbReference>
<feature type="active site" description="Proton donor" evidence="7">
    <location>
        <position position="68"/>
    </location>
</feature>
<feature type="binding site" evidence="7">
    <location>
        <position position="211"/>
    </location>
    <ligand>
        <name>substrate</name>
    </ligand>
</feature>
<evidence type="ECO:0000256" key="4">
    <source>
        <dbReference type="ARBA" id="ARBA00022975"/>
    </source>
</evidence>
<dbReference type="PANTHER" id="PTHR32119">
    <property type="entry name" value="OROTIDINE 5'-PHOSPHATE DECARBOXYLASE"/>
    <property type="match status" value="1"/>
</dbReference>
<keyword evidence="5 7" id="KW-0456">Lyase</keyword>
<accession>A0ABW0P0G0</accession>
<dbReference type="InterPro" id="IPR013785">
    <property type="entry name" value="Aldolase_TIM"/>
</dbReference>
<keyword evidence="11" id="KW-1185">Reference proteome</keyword>
<evidence type="ECO:0000256" key="5">
    <source>
        <dbReference type="ARBA" id="ARBA00023239"/>
    </source>
</evidence>
<sequence length="235" mass="24839">MTQKINDLRDRMIVALDVPTIWDAYRIVSQLGDTTSFYKIGYALAFAGGLQLTQQLVAEGKKVFLDLKLHDIGNTVTEGVASLSNLGVDLLTVHAYPQTMRGAVEGRDEAALKLLAVTALTSYDDGDLRDAGYGLAVRDLVRLRAEQARTAGIDGIVCSAAETEIVRDVIGSDMLIVTPGIRPAGSAAGDQKRTLTPGEAIRAGVDHLVVGRPIIRAADPRGAAAAIMDEIAAAS</sequence>
<dbReference type="Proteomes" id="UP001596060">
    <property type="component" value="Unassembled WGS sequence"/>
</dbReference>
<evidence type="ECO:0000256" key="8">
    <source>
        <dbReference type="RuleBase" id="RU000512"/>
    </source>
</evidence>
<evidence type="ECO:0000259" key="9">
    <source>
        <dbReference type="SMART" id="SM00934"/>
    </source>
</evidence>
<evidence type="ECO:0000256" key="7">
    <source>
        <dbReference type="HAMAP-Rule" id="MF_01200"/>
    </source>
</evidence>
<dbReference type="SUPFAM" id="SSF51366">
    <property type="entry name" value="Ribulose-phoshate binding barrel"/>
    <property type="match status" value="1"/>
</dbReference>
<dbReference type="Gene3D" id="3.20.20.70">
    <property type="entry name" value="Aldolase class I"/>
    <property type="match status" value="1"/>
</dbReference>
<feature type="binding site" evidence="7">
    <location>
        <position position="39"/>
    </location>
    <ligand>
        <name>substrate</name>
    </ligand>
</feature>
<evidence type="ECO:0000313" key="11">
    <source>
        <dbReference type="Proteomes" id="UP001596060"/>
    </source>
</evidence>
<feature type="binding site" evidence="7">
    <location>
        <position position="191"/>
    </location>
    <ligand>
        <name>substrate</name>
    </ligand>
</feature>
<evidence type="ECO:0000313" key="10">
    <source>
        <dbReference type="EMBL" id="MFC5506226.1"/>
    </source>
</evidence>